<dbReference type="EMBL" id="CP086136">
    <property type="protein sequence ID" value="UEM16590.1"/>
    <property type="molecule type" value="Genomic_DNA"/>
</dbReference>
<dbReference type="Proteomes" id="UP000664702">
    <property type="component" value="Chromosome"/>
</dbReference>
<accession>A0A939S1V5</accession>
<reference evidence="1" key="1">
    <citation type="submission" date="2021-03" db="EMBL/GenBank/DDBJ databases">
        <title>Whole Genome Sequence of Bradyrhizobium sp. Strain 144S4.</title>
        <authorList>
            <person name="Bromfield E.S.P."/>
            <person name="Cloutier S."/>
        </authorList>
    </citation>
    <scope>NUCLEOTIDE SEQUENCE [LARGE SCALE GENOMIC DNA]</scope>
    <source>
        <strain evidence="1">144S4</strain>
    </source>
</reference>
<organism evidence="1">
    <name type="scientific">Bradyrhizobium barranii subsp. barranii</name>
    <dbReference type="NCBI Taxonomy" id="2823807"/>
    <lineage>
        <taxon>Bacteria</taxon>
        <taxon>Pseudomonadati</taxon>
        <taxon>Pseudomonadota</taxon>
        <taxon>Alphaproteobacteria</taxon>
        <taxon>Hyphomicrobiales</taxon>
        <taxon>Nitrobacteraceae</taxon>
        <taxon>Bradyrhizobium</taxon>
        <taxon>Bradyrhizobium barranii</taxon>
    </lineage>
</organism>
<gene>
    <name evidence="2" type="ORF">J4G43_021680</name>
    <name evidence="1" type="ORF">J4G43_23730</name>
</gene>
<dbReference type="EMBL" id="JAGEMI010000001">
    <property type="protein sequence ID" value="MBO1863814.1"/>
    <property type="molecule type" value="Genomic_DNA"/>
</dbReference>
<name>A0A939S1V5_9BRAD</name>
<reference evidence="2 3" key="2">
    <citation type="journal article" date="2022" name="Int. J. Syst. Evol. Microbiol.">
        <title>Strains of Bradyrhizobium barranii sp. nov. associated with legumes native to Canada are symbionts of soybeans and belong to different subspecies (subsp. barranii subsp. nov. and subsp. apii subsp. nov.) and symbiovars (sv. glycinearum and sv. septentrionale).</title>
        <authorList>
            <person name="Bromfield E.S.P."/>
            <person name="Cloutier S."/>
            <person name="Wasai-Hara S."/>
            <person name="Minamisawa K."/>
        </authorList>
    </citation>
    <scope>NUCLEOTIDE SEQUENCE [LARGE SCALE GENOMIC DNA]</scope>
    <source>
        <strain evidence="2 3">144S4</strain>
    </source>
</reference>
<sequence>MITPPDFATEFYTIERTVEIVVNLEVFRIEVMESSDGNKPFSTRVYEREDIVAQPAYLCFGME</sequence>
<evidence type="ECO:0000313" key="1">
    <source>
        <dbReference type="EMBL" id="MBO1863814.1"/>
    </source>
</evidence>
<dbReference type="AlphaFoldDB" id="A0A939S1V5"/>
<protein>
    <submittedName>
        <fullName evidence="1">Uncharacterized protein</fullName>
    </submittedName>
</protein>
<evidence type="ECO:0000313" key="2">
    <source>
        <dbReference type="EMBL" id="UEM16590.1"/>
    </source>
</evidence>
<dbReference type="KEGG" id="bban:J4G43_021680"/>
<dbReference type="RefSeq" id="WP_208086227.1">
    <property type="nucleotide sequence ID" value="NZ_CP086136.1"/>
</dbReference>
<proteinExistence type="predicted"/>
<evidence type="ECO:0000313" key="3">
    <source>
        <dbReference type="Proteomes" id="UP000664702"/>
    </source>
</evidence>